<feature type="compositionally biased region" description="Polar residues" evidence="1">
    <location>
        <begin position="94"/>
        <end position="103"/>
    </location>
</feature>
<evidence type="ECO:0000256" key="1">
    <source>
        <dbReference type="SAM" id="MobiDB-lite"/>
    </source>
</evidence>
<evidence type="ECO:0000313" key="3">
    <source>
        <dbReference type="Proteomes" id="UP001157006"/>
    </source>
</evidence>
<keyword evidence="3" id="KW-1185">Reference proteome</keyword>
<feature type="region of interest" description="Disordered" evidence="1">
    <location>
        <begin position="1"/>
        <end position="20"/>
    </location>
</feature>
<protein>
    <submittedName>
        <fullName evidence="2">Uncharacterized protein</fullName>
    </submittedName>
</protein>
<reference evidence="2 3" key="1">
    <citation type="submission" date="2023-01" db="EMBL/GenBank/DDBJ databases">
        <authorList>
            <person name="Kreplak J."/>
        </authorList>
    </citation>
    <scope>NUCLEOTIDE SEQUENCE [LARGE SCALE GENOMIC DNA]</scope>
</reference>
<dbReference type="AlphaFoldDB" id="A0AAV0YHD5"/>
<dbReference type="EMBL" id="CATIWC010002768">
    <property type="protein sequence ID" value="CAI8585004.1"/>
    <property type="molecule type" value="Genomic_DNA"/>
</dbReference>
<organism evidence="2 3">
    <name type="scientific">Vicia faba</name>
    <name type="common">Broad bean</name>
    <name type="synonym">Faba vulgaris</name>
    <dbReference type="NCBI Taxonomy" id="3906"/>
    <lineage>
        <taxon>Eukaryota</taxon>
        <taxon>Viridiplantae</taxon>
        <taxon>Streptophyta</taxon>
        <taxon>Embryophyta</taxon>
        <taxon>Tracheophyta</taxon>
        <taxon>Spermatophyta</taxon>
        <taxon>Magnoliopsida</taxon>
        <taxon>eudicotyledons</taxon>
        <taxon>Gunneridae</taxon>
        <taxon>Pentapetalae</taxon>
        <taxon>rosids</taxon>
        <taxon>fabids</taxon>
        <taxon>Fabales</taxon>
        <taxon>Fabaceae</taxon>
        <taxon>Papilionoideae</taxon>
        <taxon>50 kb inversion clade</taxon>
        <taxon>NPAAA clade</taxon>
        <taxon>Hologalegina</taxon>
        <taxon>IRL clade</taxon>
        <taxon>Fabeae</taxon>
        <taxon>Vicia</taxon>
    </lineage>
</organism>
<proteinExistence type="predicted"/>
<name>A0AAV0YHD5_VICFA</name>
<dbReference type="Proteomes" id="UP001157006">
    <property type="component" value="Unassembled WGS sequence"/>
</dbReference>
<accession>A0AAV0YHD5</accession>
<evidence type="ECO:0000313" key="2">
    <source>
        <dbReference type="EMBL" id="CAI8585004.1"/>
    </source>
</evidence>
<comment type="caution">
    <text evidence="2">The sequence shown here is derived from an EMBL/GenBank/DDBJ whole genome shotgun (WGS) entry which is preliminary data.</text>
</comment>
<gene>
    <name evidence="2" type="ORF">VFH_U103560</name>
</gene>
<feature type="region of interest" description="Disordered" evidence="1">
    <location>
        <begin position="94"/>
        <end position="118"/>
    </location>
</feature>
<sequence length="165" mass="17824">MPGRPKKKRNLEQGEIDGTDRKLRRTGFIVKCSLCNKIGHNKKTCKVNATQGTASQATAAQGNANQANATQGTASQITASQVAATQASVAQGYMNATQSSQGKSVPGQGTKEKASETGKLLKLGVRRPLCTPWTNNKTLSIQECNWSYQPRRSTRTKRSTSKRTI</sequence>